<comment type="similarity">
    <text evidence="2 10">Belongs to the binding-protein-dependent transport system permease family. CysTW subfamily.</text>
</comment>
<accession>A0A1T4TA63</accession>
<dbReference type="NCBIfam" id="TIGR01581">
    <property type="entry name" value="Mo_ABC_porter"/>
    <property type="match status" value="1"/>
</dbReference>
<dbReference type="Proteomes" id="UP000190637">
    <property type="component" value="Unassembled WGS sequence"/>
</dbReference>
<evidence type="ECO:0000256" key="5">
    <source>
        <dbReference type="ARBA" id="ARBA00022505"/>
    </source>
</evidence>
<dbReference type="AlphaFoldDB" id="A0A1T4TA63"/>
<dbReference type="NCBIfam" id="TIGR02141">
    <property type="entry name" value="modB_ABC"/>
    <property type="match status" value="1"/>
</dbReference>
<evidence type="ECO:0000313" key="12">
    <source>
        <dbReference type="EMBL" id="SKA37405.1"/>
    </source>
</evidence>
<keyword evidence="4 10" id="KW-1003">Cell membrane</keyword>
<feature type="transmembrane region" description="Helical" evidence="9">
    <location>
        <begin position="104"/>
        <end position="125"/>
    </location>
</feature>
<evidence type="ECO:0000256" key="3">
    <source>
        <dbReference type="ARBA" id="ARBA00022448"/>
    </source>
</evidence>
<evidence type="ECO:0000256" key="9">
    <source>
        <dbReference type="RuleBase" id="RU363032"/>
    </source>
</evidence>
<feature type="transmembrane region" description="Helical" evidence="9">
    <location>
        <begin position="250"/>
        <end position="269"/>
    </location>
</feature>
<dbReference type="EMBL" id="FUWS01000017">
    <property type="protein sequence ID" value="SKA37405.1"/>
    <property type="molecule type" value="Genomic_DNA"/>
</dbReference>
<evidence type="ECO:0000313" key="13">
    <source>
        <dbReference type="Proteomes" id="UP000190637"/>
    </source>
</evidence>
<dbReference type="RefSeq" id="WP_078763920.1">
    <property type="nucleotide sequence ID" value="NZ_FUWS01000017.1"/>
</dbReference>
<evidence type="ECO:0000256" key="1">
    <source>
        <dbReference type="ARBA" id="ARBA00004651"/>
    </source>
</evidence>
<organism evidence="12 13">
    <name type="scientific">Marinactinospora thermotolerans DSM 45154</name>
    <dbReference type="NCBI Taxonomy" id="1122192"/>
    <lineage>
        <taxon>Bacteria</taxon>
        <taxon>Bacillati</taxon>
        <taxon>Actinomycetota</taxon>
        <taxon>Actinomycetes</taxon>
        <taxon>Streptosporangiales</taxon>
        <taxon>Nocardiopsidaceae</taxon>
        <taxon>Marinactinospora</taxon>
    </lineage>
</organism>
<dbReference type="PROSITE" id="PS50928">
    <property type="entry name" value="ABC_TM1"/>
    <property type="match status" value="1"/>
</dbReference>
<dbReference type="CDD" id="cd06261">
    <property type="entry name" value="TM_PBP2"/>
    <property type="match status" value="1"/>
</dbReference>
<keyword evidence="5 10" id="KW-0500">Molybdenum</keyword>
<sequence length="277" mass="29226">MTGTGPTSGPPRRGRPAARRRFPWLLAVPAALGFAFLILPFLGLLARTPWSTLGTRLLMPEVRDALLLSLGTATVTTAIALVLGVPLAWLLARTEFPGRGIVRALVTVPLVIPPVVGGVALLLALGRNGVVGRPLYEWTGYSLPFTTAAVVVAQLFVAMPFLVISVEGALRGADRRYEEAAATLGASRATIFRRVTLPMVGPGVLAGAVLCWSRALGEFGATIMFAGNFPGRTQTMPLAVYLAMQQSPEGAVVLSLVLLVVSLAILIGLRDRWVGTP</sequence>
<feature type="transmembrane region" description="Helical" evidence="9">
    <location>
        <begin position="22"/>
        <end position="46"/>
    </location>
</feature>
<dbReference type="GO" id="GO:0005886">
    <property type="term" value="C:plasma membrane"/>
    <property type="evidence" value="ECO:0007669"/>
    <property type="project" value="UniProtKB-SubCell"/>
</dbReference>
<dbReference type="PANTHER" id="PTHR30183">
    <property type="entry name" value="MOLYBDENUM TRANSPORT SYSTEM PERMEASE PROTEIN MODB"/>
    <property type="match status" value="1"/>
</dbReference>
<keyword evidence="6 9" id="KW-0812">Transmembrane</keyword>
<evidence type="ECO:0000256" key="10">
    <source>
        <dbReference type="RuleBase" id="RU365097"/>
    </source>
</evidence>
<reference evidence="12 13" key="1">
    <citation type="submission" date="2017-02" db="EMBL/GenBank/DDBJ databases">
        <authorList>
            <person name="Peterson S.W."/>
        </authorList>
    </citation>
    <scope>NUCLEOTIDE SEQUENCE [LARGE SCALE GENOMIC DNA]</scope>
    <source>
        <strain evidence="12 13">DSM 45154</strain>
    </source>
</reference>
<proteinExistence type="inferred from homology"/>
<keyword evidence="3 9" id="KW-0813">Transport</keyword>
<protein>
    <recommendedName>
        <fullName evidence="10">Molybdenum transport system permease</fullName>
    </recommendedName>
</protein>
<feature type="transmembrane region" description="Helical" evidence="9">
    <location>
        <begin position="195"/>
        <end position="215"/>
    </location>
</feature>
<dbReference type="Gene3D" id="1.10.3720.10">
    <property type="entry name" value="MetI-like"/>
    <property type="match status" value="1"/>
</dbReference>
<dbReference type="OrthoDB" id="9774448at2"/>
<feature type="transmembrane region" description="Helical" evidence="9">
    <location>
        <begin position="66"/>
        <end position="92"/>
    </location>
</feature>
<keyword evidence="7 9" id="KW-1133">Transmembrane helix</keyword>
<evidence type="ECO:0000256" key="2">
    <source>
        <dbReference type="ARBA" id="ARBA00007069"/>
    </source>
</evidence>
<dbReference type="InterPro" id="IPR011867">
    <property type="entry name" value="ModB_ABC"/>
</dbReference>
<dbReference type="STRING" id="1122192.SAMN02745673_04701"/>
<name>A0A1T4TA63_9ACTN</name>
<dbReference type="GO" id="GO:0015098">
    <property type="term" value="F:molybdate ion transmembrane transporter activity"/>
    <property type="evidence" value="ECO:0007669"/>
    <property type="project" value="UniProtKB-UniRule"/>
</dbReference>
<evidence type="ECO:0000259" key="11">
    <source>
        <dbReference type="PROSITE" id="PS50928"/>
    </source>
</evidence>
<comment type="subcellular location">
    <subcellularLocation>
        <location evidence="1 9">Cell membrane</location>
        <topology evidence="1 9">Multi-pass membrane protein</topology>
    </subcellularLocation>
</comment>
<comment type="function">
    <text evidence="10">Part of the binding-protein-dependent transport system for molybdenum; probably responsible for the translocation of the substrate across the membrane.</text>
</comment>
<dbReference type="SUPFAM" id="SSF161098">
    <property type="entry name" value="MetI-like"/>
    <property type="match status" value="1"/>
</dbReference>
<evidence type="ECO:0000256" key="4">
    <source>
        <dbReference type="ARBA" id="ARBA00022475"/>
    </source>
</evidence>
<gene>
    <name evidence="12" type="ORF">SAMN02745673_04701</name>
</gene>
<feature type="transmembrane region" description="Helical" evidence="9">
    <location>
        <begin position="145"/>
        <end position="166"/>
    </location>
</feature>
<dbReference type="InterPro" id="IPR000515">
    <property type="entry name" value="MetI-like"/>
</dbReference>
<dbReference type="Pfam" id="PF00528">
    <property type="entry name" value="BPD_transp_1"/>
    <property type="match status" value="1"/>
</dbReference>
<keyword evidence="13" id="KW-1185">Reference proteome</keyword>
<keyword evidence="8 9" id="KW-0472">Membrane</keyword>
<evidence type="ECO:0000256" key="6">
    <source>
        <dbReference type="ARBA" id="ARBA00022692"/>
    </source>
</evidence>
<feature type="domain" description="ABC transmembrane type-1" evidence="11">
    <location>
        <begin position="66"/>
        <end position="269"/>
    </location>
</feature>
<evidence type="ECO:0000256" key="7">
    <source>
        <dbReference type="ARBA" id="ARBA00022989"/>
    </source>
</evidence>
<dbReference type="InterPro" id="IPR006469">
    <property type="entry name" value="NifC_ABC_porter"/>
</dbReference>
<evidence type="ECO:0000256" key="8">
    <source>
        <dbReference type="ARBA" id="ARBA00023136"/>
    </source>
</evidence>
<dbReference type="PANTHER" id="PTHR30183:SF3">
    <property type="entry name" value="MOLYBDENUM TRANSPORT SYSTEM PERMEASE PROTEIN MODB"/>
    <property type="match status" value="1"/>
</dbReference>
<dbReference type="InterPro" id="IPR035906">
    <property type="entry name" value="MetI-like_sf"/>
</dbReference>